<accession>A0A7S4LCX4</accession>
<keyword evidence="1" id="KW-0862">Zinc</keyword>
<evidence type="ECO:0000256" key="2">
    <source>
        <dbReference type="SAM" id="MobiDB-lite"/>
    </source>
</evidence>
<evidence type="ECO:0000256" key="1">
    <source>
        <dbReference type="PROSITE-ProRule" id="PRU00723"/>
    </source>
</evidence>
<feature type="zinc finger region" description="C3H1-type" evidence="1">
    <location>
        <begin position="120"/>
        <end position="148"/>
    </location>
</feature>
<organism evidence="4">
    <name type="scientific">Eutreptiella gymnastica</name>
    <dbReference type="NCBI Taxonomy" id="73025"/>
    <lineage>
        <taxon>Eukaryota</taxon>
        <taxon>Discoba</taxon>
        <taxon>Euglenozoa</taxon>
        <taxon>Euglenida</taxon>
        <taxon>Spirocuta</taxon>
        <taxon>Euglenophyceae</taxon>
        <taxon>Eutreptiales</taxon>
        <taxon>Eutreptiaceae</taxon>
        <taxon>Eutreptiella</taxon>
    </lineage>
</organism>
<feature type="region of interest" description="Disordered" evidence="2">
    <location>
        <begin position="175"/>
        <end position="202"/>
    </location>
</feature>
<feature type="compositionally biased region" description="Polar residues" evidence="2">
    <location>
        <begin position="183"/>
        <end position="197"/>
    </location>
</feature>
<gene>
    <name evidence="4" type="ORF">EGYM00163_LOCUS32300</name>
</gene>
<feature type="region of interest" description="Disordered" evidence="2">
    <location>
        <begin position="28"/>
        <end position="82"/>
    </location>
</feature>
<dbReference type="InterPro" id="IPR000571">
    <property type="entry name" value="Znf_CCCH"/>
</dbReference>
<feature type="compositionally biased region" description="Polar residues" evidence="2">
    <location>
        <begin position="28"/>
        <end position="40"/>
    </location>
</feature>
<reference evidence="4" key="1">
    <citation type="submission" date="2021-01" db="EMBL/GenBank/DDBJ databases">
        <authorList>
            <person name="Corre E."/>
            <person name="Pelletier E."/>
            <person name="Niang G."/>
            <person name="Scheremetjew M."/>
            <person name="Finn R."/>
            <person name="Kale V."/>
            <person name="Holt S."/>
            <person name="Cochrane G."/>
            <person name="Meng A."/>
            <person name="Brown T."/>
            <person name="Cohen L."/>
        </authorList>
    </citation>
    <scope>NUCLEOTIDE SEQUENCE</scope>
    <source>
        <strain evidence="4">CCMP1594</strain>
    </source>
</reference>
<keyword evidence="1" id="KW-0479">Metal-binding</keyword>
<sequence length="453" mass="49457">MSIHPVAPFSPLTPLSCNAVGIEYSDGMSSEGYSSENSDGFVQPRKQHNPEKAPVKNSAANRASQSNVASKGKPGRPLARKSEKARPLCLDFLNGNCGRLRAHCRYYHPEPGELLTQEQQKKAGVCEVWALTGFCKFGDKCWKKHPAPGPTAPTTCIAEPLTRKFQGWMQSQQAARQHAAESLSPTSPSFHPASESTPAPMPLPFEHHLRTAIMLLQHLTTNPEHSLAMLCKAAVDGTGLSFHELLPLVHAKALSELRSGWVFVQLALRLRPALAVEEQAAFDRQFYDILKTSILSTLEDGPSLQMVRGRGVRNVKVLAEALLCGLVKPEQVTDILSLVSCRLETQSAEQQDLRLLLLSHLLGDVYQSYGPASEFSQRILGVVPRSCVQSDTQAALERLQHMSAGAPEPLKHVTHSVKHGNGVALSCCAPQQVGTLMETPFVHSPYSVLVWVP</sequence>
<dbReference type="AlphaFoldDB" id="A0A7S4LCX4"/>
<evidence type="ECO:0000313" key="4">
    <source>
        <dbReference type="EMBL" id="CAE0821128.1"/>
    </source>
</evidence>
<dbReference type="GO" id="GO:0008270">
    <property type="term" value="F:zinc ion binding"/>
    <property type="evidence" value="ECO:0007669"/>
    <property type="project" value="UniProtKB-KW"/>
</dbReference>
<feature type="compositionally biased region" description="Polar residues" evidence="2">
    <location>
        <begin position="58"/>
        <end position="69"/>
    </location>
</feature>
<dbReference type="Gene3D" id="3.30.1370.210">
    <property type="match status" value="1"/>
</dbReference>
<proteinExistence type="predicted"/>
<dbReference type="EMBL" id="HBJA01092985">
    <property type="protein sequence ID" value="CAE0821128.1"/>
    <property type="molecule type" value="Transcribed_RNA"/>
</dbReference>
<feature type="domain" description="C3H1-type" evidence="3">
    <location>
        <begin position="83"/>
        <end position="111"/>
    </location>
</feature>
<dbReference type="PROSITE" id="PS50103">
    <property type="entry name" value="ZF_C3H1"/>
    <property type="match status" value="2"/>
</dbReference>
<protein>
    <recommendedName>
        <fullName evidence="3">C3H1-type domain-containing protein</fullName>
    </recommendedName>
</protein>
<name>A0A7S4LCX4_9EUGL</name>
<feature type="zinc finger region" description="C3H1-type" evidence="1">
    <location>
        <begin position="83"/>
        <end position="111"/>
    </location>
</feature>
<dbReference type="SMART" id="SM00356">
    <property type="entry name" value="ZnF_C3H1"/>
    <property type="match status" value="2"/>
</dbReference>
<feature type="domain" description="C3H1-type" evidence="3">
    <location>
        <begin position="120"/>
        <end position="148"/>
    </location>
</feature>
<keyword evidence="1" id="KW-0863">Zinc-finger</keyword>
<evidence type="ECO:0000259" key="3">
    <source>
        <dbReference type="PROSITE" id="PS50103"/>
    </source>
</evidence>